<dbReference type="SUPFAM" id="SSF56672">
    <property type="entry name" value="DNA/RNA polymerases"/>
    <property type="match status" value="1"/>
</dbReference>
<dbReference type="AlphaFoldDB" id="A0A388LAQ8"/>
<proteinExistence type="predicted"/>
<dbReference type="OrthoDB" id="3186349at2759"/>
<reference evidence="2 3" key="1">
    <citation type="journal article" date="2018" name="Cell">
        <title>The Chara Genome: Secondary Complexity and Implications for Plant Terrestrialization.</title>
        <authorList>
            <person name="Nishiyama T."/>
            <person name="Sakayama H."/>
            <person name="Vries J.D."/>
            <person name="Buschmann H."/>
            <person name="Saint-Marcoux D."/>
            <person name="Ullrich K.K."/>
            <person name="Haas F.B."/>
            <person name="Vanderstraeten L."/>
            <person name="Becker D."/>
            <person name="Lang D."/>
            <person name="Vosolsobe S."/>
            <person name="Rombauts S."/>
            <person name="Wilhelmsson P.K.I."/>
            <person name="Janitza P."/>
            <person name="Kern R."/>
            <person name="Heyl A."/>
            <person name="Rumpler F."/>
            <person name="Villalobos L.I.A.C."/>
            <person name="Clay J.M."/>
            <person name="Skokan R."/>
            <person name="Toyoda A."/>
            <person name="Suzuki Y."/>
            <person name="Kagoshima H."/>
            <person name="Schijlen E."/>
            <person name="Tajeshwar N."/>
            <person name="Catarino B."/>
            <person name="Hetherington A.J."/>
            <person name="Saltykova A."/>
            <person name="Bonnot C."/>
            <person name="Breuninger H."/>
            <person name="Symeonidi A."/>
            <person name="Radhakrishnan G.V."/>
            <person name="Van Nieuwerburgh F."/>
            <person name="Deforce D."/>
            <person name="Chang C."/>
            <person name="Karol K.G."/>
            <person name="Hedrich R."/>
            <person name="Ulvskov P."/>
            <person name="Glockner G."/>
            <person name="Delwiche C.F."/>
            <person name="Petrasek J."/>
            <person name="Van de Peer Y."/>
            <person name="Friml J."/>
            <person name="Beilby M."/>
            <person name="Dolan L."/>
            <person name="Kohara Y."/>
            <person name="Sugano S."/>
            <person name="Fujiyama A."/>
            <person name="Delaux P.-M."/>
            <person name="Quint M."/>
            <person name="TheiBen G."/>
            <person name="Hagemann M."/>
            <person name="Harholt J."/>
            <person name="Dunand C."/>
            <person name="Zachgo S."/>
            <person name="Langdale J."/>
            <person name="Maumus F."/>
            <person name="Straeten D.V.D."/>
            <person name="Gould S.B."/>
            <person name="Rensing S.A."/>
        </authorList>
    </citation>
    <scope>NUCLEOTIDE SEQUENCE [LARGE SCALE GENOMIC DNA]</scope>
    <source>
        <strain evidence="2 3">S276</strain>
    </source>
</reference>
<dbReference type="Pfam" id="PF00078">
    <property type="entry name" value="RVT_1"/>
    <property type="match status" value="1"/>
</dbReference>
<dbReference type="InterPro" id="IPR043502">
    <property type="entry name" value="DNA/RNA_pol_sf"/>
</dbReference>
<evidence type="ECO:0000313" key="2">
    <source>
        <dbReference type="EMBL" id="GBG79398.1"/>
    </source>
</evidence>
<evidence type="ECO:0000259" key="1">
    <source>
        <dbReference type="Pfam" id="PF00078"/>
    </source>
</evidence>
<accession>A0A388LAQ8</accession>
<feature type="domain" description="Reverse transcriptase" evidence="1">
    <location>
        <begin position="84"/>
        <end position="251"/>
    </location>
</feature>
<dbReference type="Proteomes" id="UP000265515">
    <property type="component" value="Unassembled WGS sequence"/>
</dbReference>
<comment type="caution">
    <text evidence="2">The sequence shown here is derived from an EMBL/GenBank/DDBJ whole genome shotgun (WGS) entry which is preliminary data.</text>
</comment>
<dbReference type="PANTHER" id="PTHR33064">
    <property type="entry name" value="POL PROTEIN"/>
    <property type="match status" value="1"/>
</dbReference>
<dbReference type="Gene3D" id="3.30.70.270">
    <property type="match status" value="2"/>
</dbReference>
<dbReference type="EMBL" id="BFEA01000318">
    <property type="protein sequence ID" value="GBG79398.1"/>
    <property type="molecule type" value="Genomic_DNA"/>
</dbReference>
<dbReference type="Gene3D" id="3.10.10.10">
    <property type="entry name" value="HIV Type 1 Reverse Transcriptase, subunit A, domain 1"/>
    <property type="match status" value="1"/>
</dbReference>
<dbReference type="InterPro" id="IPR051320">
    <property type="entry name" value="Viral_Replic_Matur_Polypro"/>
</dbReference>
<dbReference type="PANTHER" id="PTHR33064:SF37">
    <property type="entry name" value="RIBONUCLEASE H"/>
    <property type="match status" value="1"/>
</dbReference>
<organism evidence="2 3">
    <name type="scientific">Chara braunii</name>
    <name type="common">Braun's stonewort</name>
    <dbReference type="NCBI Taxonomy" id="69332"/>
    <lineage>
        <taxon>Eukaryota</taxon>
        <taxon>Viridiplantae</taxon>
        <taxon>Streptophyta</taxon>
        <taxon>Charophyceae</taxon>
        <taxon>Charales</taxon>
        <taxon>Characeae</taxon>
        <taxon>Chara</taxon>
    </lineage>
</organism>
<dbReference type="InterPro" id="IPR043128">
    <property type="entry name" value="Rev_trsase/Diguanyl_cyclase"/>
</dbReference>
<dbReference type="InterPro" id="IPR000477">
    <property type="entry name" value="RT_dom"/>
</dbReference>
<keyword evidence="3" id="KW-1185">Reference proteome</keyword>
<dbReference type="Gramene" id="GBG79398">
    <property type="protein sequence ID" value="GBG79398"/>
    <property type="gene ID" value="CBR_g29547"/>
</dbReference>
<dbReference type="CDD" id="cd01647">
    <property type="entry name" value="RT_LTR"/>
    <property type="match status" value="1"/>
</dbReference>
<protein>
    <recommendedName>
        <fullName evidence="1">Reverse transcriptase domain-containing protein</fullName>
    </recommendedName>
</protein>
<name>A0A388LAQ8_CHABU</name>
<gene>
    <name evidence="2" type="ORF">CBR_g29547</name>
</gene>
<evidence type="ECO:0000313" key="3">
    <source>
        <dbReference type="Proteomes" id="UP000265515"/>
    </source>
</evidence>
<sequence length="474" mass="54631">MKERHCAYAFDDDERGRLDVDRVPMIRIYTVPHVPWILRGSRYSNPAEERRVVDYLDDKIHSHVDDYSSGPYASLWFCFIKSNGTLRWVQDLQRLNEVTIRDAGGLPNADALSEFCVGRPIISLIDLYSGYDQFPVYPLDRPMTAMHTPQGLIHMNVAPQGWTNVVAIVQRHMVRVMQTVSPHLTQPYINDLVVKGRKKKNETEVMPGVRKFVWDHIQDIAWILDILKDYNITTSGLKSRHYMRETTILGFVRNENGRRSDIKKTNKILEWPVSFESVSEIRSFLGICGFWRVFVKNFVEKTEKLRKFVRKDQEWEWDEKQEGVLERIPGNKNRVNELSRINWDKSGNGANEDIPPVDVFLDEEEVVKLHINAHAVGVSGVIVQGQSGFLAPAGYVKRADIVLKDFVEEDPWGGKEVEWMAKFALTETFQLEEDPLAIESGAHSTLTRSMWRMSVSSSTQLSKYTRMEKGVETL</sequence>